<evidence type="ECO:0000256" key="3">
    <source>
        <dbReference type="ARBA" id="ARBA00022692"/>
    </source>
</evidence>
<dbReference type="Gramene" id="KQL26938">
    <property type="protein sequence ID" value="KQL26938"/>
    <property type="gene ID" value="SETIT_031090mg"/>
</dbReference>
<dbReference type="GO" id="GO:0061025">
    <property type="term" value="P:membrane fusion"/>
    <property type="evidence" value="ECO:0007669"/>
    <property type="project" value="EnsemblPlants"/>
</dbReference>
<feature type="compositionally biased region" description="Basic and acidic residues" evidence="6">
    <location>
        <begin position="1"/>
        <end position="14"/>
    </location>
</feature>
<comment type="similarity">
    <text evidence="2">Belongs to the plant DMP1 protein family.</text>
</comment>
<evidence type="ECO:0000313" key="10">
    <source>
        <dbReference type="Proteomes" id="UP000004995"/>
    </source>
</evidence>
<evidence type="ECO:0000256" key="4">
    <source>
        <dbReference type="ARBA" id="ARBA00022989"/>
    </source>
</evidence>
<dbReference type="GO" id="GO:0010256">
    <property type="term" value="P:endomembrane system organization"/>
    <property type="evidence" value="ECO:0000318"/>
    <property type="project" value="GO_Central"/>
</dbReference>
<dbReference type="RefSeq" id="XP_004958514.1">
    <property type="nucleotide sequence ID" value="XM_004958457.2"/>
</dbReference>
<dbReference type="PANTHER" id="PTHR31621:SF29">
    <property type="entry name" value="OS07G0645300 PROTEIN"/>
    <property type="match status" value="1"/>
</dbReference>
<reference evidence="8" key="2">
    <citation type="submission" date="2015-07" db="EMBL/GenBank/DDBJ databases">
        <authorList>
            <person name="Noorani M."/>
        </authorList>
    </citation>
    <scope>NUCLEOTIDE SEQUENCE</scope>
    <source>
        <strain evidence="8">Yugu1</strain>
    </source>
</reference>
<keyword evidence="4 7" id="KW-1133">Transmembrane helix</keyword>
<sequence>MEEGIKAEPKKEGAATDPAKGSTSTVGVMADATFKSIGDVLRLLPTATVIVYEVLNPIVTNTGDCHVGYKIATGILLGLCGFFCAFSTFTDSYVGADGKAKYGLVTPRGLLPFSDDGGAAAGDGRDFSKYRLRFADFVHSAFAVAVFAAVALLADANTVACFYPSLKDQQKKVVMALPVVVGAVASVVFIVFPCTRHGIGYPPSKPETSALASQ</sequence>
<dbReference type="Proteomes" id="UP000004995">
    <property type="component" value="Unassembled WGS sequence"/>
</dbReference>
<dbReference type="GeneID" id="101778473"/>
<feature type="transmembrane region" description="Helical" evidence="7">
    <location>
        <begin position="174"/>
        <end position="195"/>
    </location>
</feature>
<evidence type="ECO:0000313" key="8">
    <source>
        <dbReference type="EMBL" id="RCV14269.1"/>
    </source>
</evidence>
<dbReference type="EMBL" id="CM003529">
    <property type="protein sequence ID" value="RCV14269.1"/>
    <property type="molecule type" value="Genomic_DNA"/>
</dbReference>
<dbReference type="EMBL" id="AGNK02001354">
    <property type="status" value="NOT_ANNOTATED_CDS"/>
    <property type="molecule type" value="Genomic_DNA"/>
</dbReference>
<evidence type="ECO:0000313" key="9">
    <source>
        <dbReference type="EnsemblPlants" id="KQL26938"/>
    </source>
</evidence>
<dbReference type="eggNOG" id="ENOG502RXHQ">
    <property type="taxonomic scope" value="Eukaryota"/>
</dbReference>
<evidence type="ECO:0000256" key="7">
    <source>
        <dbReference type="SAM" id="Phobius"/>
    </source>
</evidence>
<dbReference type="KEGG" id="sita:101778473"/>
<reference evidence="9" key="3">
    <citation type="submission" date="2018-08" db="UniProtKB">
        <authorList>
            <consortium name="EnsemblPlants"/>
        </authorList>
    </citation>
    <scope>IDENTIFICATION</scope>
    <source>
        <strain evidence="9">Yugu1</strain>
    </source>
</reference>
<dbReference type="EnsemblPlants" id="KQL26938">
    <property type="protein sequence ID" value="KQL26938"/>
    <property type="gene ID" value="SETIT_031090mg"/>
</dbReference>
<dbReference type="GO" id="GO:0090148">
    <property type="term" value="P:membrane fission"/>
    <property type="evidence" value="ECO:0007669"/>
    <property type="project" value="EnsemblPlants"/>
</dbReference>
<dbReference type="OMA" id="FIVFPCT"/>
<keyword evidence="3 7" id="KW-0812">Transmembrane</keyword>
<keyword evidence="10" id="KW-1185">Reference proteome</keyword>
<dbReference type="GO" id="GO:0009705">
    <property type="term" value="C:plant-type vacuole membrane"/>
    <property type="evidence" value="ECO:0007669"/>
    <property type="project" value="EnsemblPlants"/>
</dbReference>
<dbReference type="AlphaFoldDB" id="K3ZWV8"/>
<comment type="subcellular location">
    <subcellularLocation>
        <location evidence="1">Membrane</location>
        <topology evidence="1">Multi-pass membrane protein</topology>
    </subcellularLocation>
</comment>
<reference evidence="8 10" key="1">
    <citation type="journal article" date="2012" name="Nat. Biotechnol.">
        <title>Reference genome sequence of the model plant Setaria.</title>
        <authorList>
            <person name="Bennetzen J.L."/>
            <person name="Schmutz J."/>
            <person name="Wang H."/>
            <person name="Percifield R."/>
            <person name="Hawkins J."/>
            <person name="Pontaroli A.C."/>
            <person name="Estep M."/>
            <person name="Feng L."/>
            <person name="Vaughn J.N."/>
            <person name="Grimwood J."/>
            <person name="Jenkins J."/>
            <person name="Barry K."/>
            <person name="Lindquist E."/>
            <person name="Hellsten U."/>
            <person name="Deshpande S."/>
            <person name="Wang X."/>
            <person name="Wu X."/>
            <person name="Mitros T."/>
            <person name="Triplett J."/>
            <person name="Yang X."/>
            <person name="Ye C.Y."/>
            <person name="Mauro-Herrera M."/>
            <person name="Wang L."/>
            <person name="Li P."/>
            <person name="Sharma M."/>
            <person name="Sharma R."/>
            <person name="Ronald P.C."/>
            <person name="Panaud O."/>
            <person name="Kellogg E.A."/>
            <person name="Brutnell T.P."/>
            <person name="Doust A.N."/>
            <person name="Tuskan G.A."/>
            <person name="Rokhsar D."/>
            <person name="Devos K.M."/>
        </authorList>
    </citation>
    <scope>NUCLEOTIDE SEQUENCE [LARGE SCALE GENOMIC DNA]</scope>
    <source>
        <strain evidence="10">cv. Yugu1</strain>
        <strain evidence="8">Yugu1</strain>
    </source>
</reference>
<name>K3ZWV8_SETIT</name>
<evidence type="ECO:0000256" key="5">
    <source>
        <dbReference type="ARBA" id="ARBA00023136"/>
    </source>
</evidence>
<dbReference type="HOGENOM" id="CLU_075936_1_0_1"/>
<keyword evidence="5 7" id="KW-0472">Membrane</keyword>
<evidence type="ECO:0000256" key="6">
    <source>
        <dbReference type="SAM" id="MobiDB-lite"/>
    </source>
</evidence>
<dbReference type="GO" id="GO:0090158">
    <property type="term" value="P:endoplasmic reticulum membrane organization"/>
    <property type="evidence" value="ECO:0007669"/>
    <property type="project" value="EnsemblPlants"/>
</dbReference>
<protein>
    <submittedName>
        <fullName evidence="8 9">Uncharacterized protein</fullName>
    </submittedName>
</protein>
<dbReference type="GO" id="GO:0090693">
    <property type="term" value="P:plant organ senescence"/>
    <property type="evidence" value="ECO:0007669"/>
    <property type="project" value="EnsemblPlants"/>
</dbReference>
<dbReference type="InterPro" id="IPR007770">
    <property type="entry name" value="DMP"/>
</dbReference>
<evidence type="ECO:0000256" key="1">
    <source>
        <dbReference type="ARBA" id="ARBA00004141"/>
    </source>
</evidence>
<feature type="region of interest" description="Disordered" evidence="6">
    <location>
        <begin position="1"/>
        <end position="23"/>
    </location>
</feature>
<dbReference type="GO" id="GO:0005783">
    <property type="term" value="C:endoplasmic reticulum"/>
    <property type="evidence" value="ECO:0007669"/>
    <property type="project" value="EnsemblPlants"/>
</dbReference>
<accession>K3ZWV8</accession>
<dbReference type="OrthoDB" id="1928191at2759"/>
<organism evidence="8">
    <name type="scientific">Setaria italica</name>
    <name type="common">Foxtail millet</name>
    <name type="synonym">Panicum italicum</name>
    <dbReference type="NCBI Taxonomy" id="4555"/>
    <lineage>
        <taxon>Eukaryota</taxon>
        <taxon>Viridiplantae</taxon>
        <taxon>Streptophyta</taxon>
        <taxon>Embryophyta</taxon>
        <taxon>Tracheophyta</taxon>
        <taxon>Spermatophyta</taxon>
        <taxon>Magnoliopsida</taxon>
        <taxon>Liliopsida</taxon>
        <taxon>Poales</taxon>
        <taxon>Poaceae</taxon>
        <taxon>PACMAD clade</taxon>
        <taxon>Panicoideae</taxon>
        <taxon>Panicodae</taxon>
        <taxon>Paniceae</taxon>
        <taxon>Cenchrinae</taxon>
        <taxon>Setaria</taxon>
    </lineage>
</organism>
<dbReference type="STRING" id="4555.K3ZWV8"/>
<dbReference type="PANTHER" id="PTHR31621">
    <property type="entry name" value="PROTEIN DMP3"/>
    <property type="match status" value="1"/>
</dbReference>
<dbReference type="Pfam" id="PF05078">
    <property type="entry name" value="DUF679"/>
    <property type="match status" value="1"/>
</dbReference>
<evidence type="ECO:0000256" key="2">
    <source>
        <dbReference type="ARBA" id="ARBA00008707"/>
    </source>
</evidence>
<proteinExistence type="inferred from homology"/>
<gene>
    <name evidence="9" type="primary">LOC101778473</name>
    <name evidence="8" type="ORF">SETIT_2G412200v2</name>
</gene>